<dbReference type="EMBL" id="MTKT01001802">
    <property type="protein sequence ID" value="OWM84113.1"/>
    <property type="molecule type" value="Genomic_DNA"/>
</dbReference>
<gene>
    <name evidence="2" type="ORF">CDL15_Pgr009360</name>
</gene>
<reference evidence="3" key="1">
    <citation type="journal article" date="2017" name="Plant J.">
        <title>The pomegranate (Punica granatum L.) genome and the genomics of punicalagin biosynthesis.</title>
        <authorList>
            <person name="Qin G."/>
            <person name="Xu C."/>
            <person name="Ming R."/>
            <person name="Tang H."/>
            <person name="Guyot R."/>
            <person name="Kramer E.M."/>
            <person name="Hu Y."/>
            <person name="Yi X."/>
            <person name="Qi Y."/>
            <person name="Xu X."/>
            <person name="Gao Z."/>
            <person name="Pan H."/>
            <person name="Jian J."/>
            <person name="Tian Y."/>
            <person name="Yue Z."/>
            <person name="Xu Y."/>
        </authorList>
    </citation>
    <scope>NUCLEOTIDE SEQUENCE [LARGE SCALE GENOMIC DNA]</scope>
    <source>
        <strain evidence="3">cv. Dabenzi</strain>
    </source>
</reference>
<feature type="compositionally biased region" description="Basic and acidic residues" evidence="1">
    <location>
        <begin position="15"/>
        <end position="25"/>
    </location>
</feature>
<protein>
    <submittedName>
        <fullName evidence="2">Uncharacterized protein</fullName>
    </submittedName>
</protein>
<feature type="region of interest" description="Disordered" evidence="1">
    <location>
        <begin position="1"/>
        <end position="33"/>
    </location>
</feature>
<dbReference type="Proteomes" id="UP000197138">
    <property type="component" value="Unassembled WGS sequence"/>
</dbReference>
<evidence type="ECO:0000313" key="3">
    <source>
        <dbReference type="Proteomes" id="UP000197138"/>
    </source>
</evidence>
<sequence>MVDHLKQNIGRTTKPSREAGRRNFDSDSSGMGFRFHNLNPIYKSSVSIIHSHSLRNGRRPRRPLTLQLGS</sequence>
<proteinExistence type="predicted"/>
<dbReference type="AlphaFoldDB" id="A0A218XGQ5"/>
<evidence type="ECO:0000256" key="1">
    <source>
        <dbReference type="SAM" id="MobiDB-lite"/>
    </source>
</evidence>
<comment type="caution">
    <text evidence="2">The sequence shown here is derived from an EMBL/GenBank/DDBJ whole genome shotgun (WGS) entry which is preliminary data.</text>
</comment>
<accession>A0A218XGQ5</accession>
<name>A0A218XGQ5_PUNGR</name>
<feature type="region of interest" description="Disordered" evidence="1">
    <location>
        <begin position="51"/>
        <end position="70"/>
    </location>
</feature>
<feature type="compositionally biased region" description="Basic residues" evidence="1">
    <location>
        <begin position="52"/>
        <end position="62"/>
    </location>
</feature>
<organism evidence="2 3">
    <name type="scientific">Punica granatum</name>
    <name type="common">Pomegranate</name>
    <dbReference type="NCBI Taxonomy" id="22663"/>
    <lineage>
        <taxon>Eukaryota</taxon>
        <taxon>Viridiplantae</taxon>
        <taxon>Streptophyta</taxon>
        <taxon>Embryophyta</taxon>
        <taxon>Tracheophyta</taxon>
        <taxon>Spermatophyta</taxon>
        <taxon>Magnoliopsida</taxon>
        <taxon>eudicotyledons</taxon>
        <taxon>Gunneridae</taxon>
        <taxon>Pentapetalae</taxon>
        <taxon>rosids</taxon>
        <taxon>malvids</taxon>
        <taxon>Myrtales</taxon>
        <taxon>Lythraceae</taxon>
        <taxon>Punica</taxon>
    </lineage>
</organism>
<evidence type="ECO:0000313" key="2">
    <source>
        <dbReference type="EMBL" id="OWM84113.1"/>
    </source>
</evidence>